<organism evidence="4 5">
    <name type="scientific">Lophiostoma macrostomum CBS 122681</name>
    <dbReference type="NCBI Taxonomy" id="1314788"/>
    <lineage>
        <taxon>Eukaryota</taxon>
        <taxon>Fungi</taxon>
        <taxon>Dikarya</taxon>
        <taxon>Ascomycota</taxon>
        <taxon>Pezizomycotina</taxon>
        <taxon>Dothideomycetes</taxon>
        <taxon>Pleosporomycetidae</taxon>
        <taxon>Pleosporales</taxon>
        <taxon>Lophiostomataceae</taxon>
        <taxon>Lophiostoma</taxon>
    </lineage>
</organism>
<keyword evidence="1 2" id="KW-0732">Signal</keyword>
<feature type="signal peptide" evidence="2">
    <location>
        <begin position="1"/>
        <end position="26"/>
    </location>
</feature>
<dbReference type="AlphaFoldDB" id="A0A6A6TKH6"/>
<dbReference type="PANTHER" id="PTHR43037">
    <property type="entry name" value="UNNAMED PRODUCT-RELATED"/>
    <property type="match status" value="1"/>
</dbReference>
<dbReference type="Gene3D" id="3.40.50.1820">
    <property type="entry name" value="alpha/beta hydrolase"/>
    <property type="match status" value="1"/>
</dbReference>
<accession>A0A6A6TKH6</accession>
<dbReference type="InterPro" id="IPR050955">
    <property type="entry name" value="Plant_Biomass_Hydrol_Est"/>
</dbReference>
<evidence type="ECO:0000259" key="3">
    <source>
        <dbReference type="Pfam" id="PF00326"/>
    </source>
</evidence>
<evidence type="ECO:0000313" key="5">
    <source>
        <dbReference type="Proteomes" id="UP000799324"/>
    </source>
</evidence>
<evidence type="ECO:0000256" key="1">
    <source>
        <dbReference type="ARBA" id="ARBA00022729"/>
    </source>
</evidence>
<protein>
    <recommendedName>
        <fullName evidence="3">Peptidase S9 prolyl oligopeptidase catalytic domain-containing protein</fullName>
    </recommendedName>
</protein>
<keyword evidence="5" id="KW-1185">Reference proteome</keyword>
<dbReference type="InterPro" id="IPR029058">
    <property type="entry name" value="AB_hydrolase_fold"/>
</dbReference>
<dbReference type="EMBL" id="MU004301">
    <property type="protein sequence ID" value="KAF2660252.1"/>
    <property type="molecule type" value="Genomic_DNA"/>
</dbReference>
<dbReference type="GO" id="GO:0008236">
    <property type="term" value="F:serine-type peptidase activity"/>
    <property type="evidence" value="ECO:0007669"/>
    <property type="project" value="InterPro"/>
</dbReference>
<dbReference type="Proteomes" id="UP000799324">
    <property type="component" value="Unassembled WGS sequence"/>
</dbReference>
<dbReference type="OrthoDB" id="449091at2759"/>
<evidence type="ECO:0000256" key="2">
    <source>
        <dbReference type="SAM" id="SignalP"/>
    </source>
</evidence>
<dbReference type="Pfam" id="PF00326">
    <property type="entry name" value="Peptidase_S9"/>
    <property type="match status" value="1"/>
</dbReference>
<reference evidence="4" key="1">
    <citation type="journal article" date="2020" name="Stud. Mycol.">
        <title>101 Dothideomycetes genomes: a test case for predicting lifestyles and emergence of pathogens.</title>
        <authorList>
            <person name="Haridas S."/>
            <person name="Albert R."/>
            <person name="Binder M."/>
            <person name="Bloem J."/>
            <person name="Labutti K."/>
            <person name="Salamov A."/>
            <person name="Andreopoulos B."/>
            <person name="Baker S."/>
            <person name="Barry K."/>
            <person name="Bills G."/>
            <person name="Bluhm B."/>
            <person name="Cannon C."/>
            <person name="Castanera R."/>
            <person name="Culley D."/>
            <person name="Daum C."/>
            <person name="Ezra D."/>
            <person name="Gonzalez J."/>
            <person name="Henrissat B."/>
            <person name="Kuo A."/>
            <person name="Liang C."/>
            <person name="Lipzen A."/>
            <person name="Lutzoni F."/>
            <person name="Magnuson J."/>
            <person name="Mondo S."/>
            <person name="Nolan M."/>
            <person name="Ohm R."/>
            <person name="Pangilinan J."/>
            <person name="Park H.-J."/>
            <person name="Ramirez L."/>
            <person name="Alfaro M."/>
            <person name="Sun H."/>
            <person name="Tritt A."/>
            <person name="Yoshinaga Y."/>
            <person name="Zwiers L.-H."/>
            <person name="Turgeon B."/>
            <person name="Goodwin S."/>
            <person name="Spatafora J."/>
            <person name="Crous P."/>
            <person name="Grigoriev I."/>
        </authorList>
    </citation>
    <scope>NUCLEOTIDE SEQUENCE</scope>
    <source>
        <strain evidence="4">CBS 122681</strain>
    </source>
</reference>
<name>A0A6A6TKH6_9PLEO</name>
<gene>
    <name evidence="4" type="ORF">K491DRAFT_589649</name>
</gene>
<sequence length="913" mass="99899">MRSIIGSQHTILSSICFIVSWQFSDARIYDGVANEVPLGTRQVNSSFSIGTSWQVLGPFQIGTREGSWGADPLEYLGGFKQLHYDSEARFRSSLPSNGTAKWSVVEATQSIVTDSSANVSLRVGYDDVDWDFLKVVYGWAAVQYQAWARGEITVLGTKTLPFILYTDAIVEYWIDDTHYFGGDAFTFRKAPPVLHLSPGTHKLDLRLWRDVRAFGGILTPTIDVVVELHTVSGGLDLAEPGILMSHVVDGKLASPLGSISLRNTGQEDVEILGITPSDVRAHVSLPCAGRQVVLIEKHQALITCQDGPSPHDLDVGVILVAGQTRSVAFNISLPVSNESSIHYTVRYRAIHANDQVSTLNLGQDVTHKSVFEPHKVTFRHPAGIVSYAMIRPPSKNATCRRGTDSTLPVLVGLHGAGVEADNDLVAHALDPVPDLCAWVVFPTGVTPWSSDDWHNWGFADVEAAVESVPSWMKQVNWTGPGIDIGRWIVFGHSNGGQGTWYALTHRPDKLVAAAPLSGYASIQEYVLYELWQPADPRRTAVVSASLNSFRHEMLLENAKGIPVLQQHGEIDDNVPAYNSRLLSQLLFQAGTNSSYHEFLGKNHYWDGVMTTEPLRKFYQEQTQSDVRLPRQLDEFSIVVAHPGDMGSKSGIRVLALEDPGQYGRVKVKGHEIKTSNVLSLEFDLSPVGYNAIDVDGSQFQLSGGAAVTLEGSSGMWKVGILSQSDNVLTRHGRQLGTIAAILRTSGPFTIRYQENRTAHIALQISRNFHQYFYADSDIVSSASWDDDRTGNVITVAIGDAPPSLHPSFPIDVGPSGISVRDSKGRLRMYQGDDQSVGAIFLRPLAGERLELVVWGSDMEGLSQAARLVPTTTGVGQPDFIILGTEAKWRGLEGSLALGFFGHKWEVTPSSVLY</sequence>
<dbReference type="PANTHER" id="PTHR43037:SF4">
    <property type="entry name" value="PEPTIDASE S9 PROLYL OLIGOPEPTIDASE CATALYTIC DOMAIN-CONTAINING PROTEIN"/>
    <property type="match status" value="1"/>
</dbReference>
<dbReference type="InterPro" id="IPR001375">
    <property type="entry name" value="Peptidase_S9_cat"/>
</dbReference>
<dbReference type="GO" id="GO:0006508">
    <property type="term" value="P:proteolysis"/>
    <property type="evidence" value="ECO:0007669"/>
    <property type="project" value="InterPro"/>
</dbReference>
<dbReference type="SUPFAM" id="SSF53474">
    <property type="entry name" value="alpha/beta-Hydrolases"/>
    <property type="match status" value="1"/>
</dbReference>
<proteinExistence type="predicted"/>
<feature type="chain" id="PRO_5025350266" description="Peptidase S9 prolyl oligopeptidase catalytic domain-containing protein" evidence="2">
    <location>
        <begin position="27"/>
        <end position="913"/>
    </location>
</feature>
<evidence type="ECO:0000313" key="4">
    <source>
        <dbReference type="EMBL" id="KAF2660252.1"/>
    </source>
</evidence>
<feature type="domain" description="Peptidase S9 prolyl oligopeptidase catalytic" evidence="3">
    <location>
        <begin position="471"/>
        <end position="608"/>
    </location>
</feature>